<dbReference type="FunFam" id="3.40.50.300:FF:000156">
    <property type="entry name" value="ATP-dependent DNA helicase recQ"/>
    <property type="match status" value="1"/>
</dbReference>
<evidence type="ECO:0000313" key="21">
    <source>
        <dbReference type="EMBL" id="GAC34912.1"/>
    </source>
</evidence>
<evidence type="ECO:0000256" key="10">
    <source>
        <dbReference type="ARBA" id="ARBA00022840"/>
    </source>
</evidence>
<keyword evidence="7 21" id="KW-0378">Hydrolase</keyword>
<dbReference type="SMART" id="SM00487">
    <property type="entry name" value="DEXDc"/>
    <property type="match status" value="1"/>
</dbReference>
<dbReference type="InterPro" id="IPR027417">
    <property type="entry name" value="P-loop_NTPase"/>
</dbReference>
<dbReference type="GO" id="GO:0009432">
    <property type="term" value="P:SOS response"/>
    <property type="evidence" value="ECO:0007669"/>
    <property type="project" value="UniProtKB-UniRule"/>
</dbReference>
<dbReference type="SUPFAM" id="SSF52540">
    <property type="entry name" value="P-loop containing nucleoside triphosphate hydrolases"/>
    <property type="match status" value="1"/>
</dbReference>
<dbReference type="FunFam" id="1.10.10.10:FF:000175">
    <property type="entry name" value="ATP-dependent DNA helicase RecQ"/>
    <property type="match status" value="1"/>
</dbReference>
<comment type="catalytic activity">
    <reaction evidence="15">
        <text>Couples ATP hydrolysis with the unwinding of duplex DNA by translocating in the 3'-5' direction.</text>
        <dbReference type="EC" id="5.6.2.4"/>
    </reaction>
</comment>
<evidence type="ECO:0000256" key="13">
    <source>
        <dbReference type="ARBA" id="ARBA00023204"/>
    </source>
</evidence>
<keyword evidence="8 21" id="KW-0347">Helicase</keyword>
<dbReference type="FunFam" id="3.40.50.300:FF:000296">
    <property type="entry name" value="ATP-dependent DNA helicase RecQ"/>
    <property type="match status" value="1"/>
</dbReference>
<reference evidence="22" key="1">
    <citation type="journal article" date="2014" name="Environ. Microbiol.">
        <title>Comparative genomics of the marine bacterial genus Glaciecola reveals the high degree of genomic diversity and genomic characteristic for cold adaptation.</title>
        <authorList>
            <person name="Qin Q.L."/>
            <person name="Xie B.B."/>
            <person name="Yu Y."/>
            <person name="Shu Y.L."/>
            <person name="Rong J.C."/>
            <person name="Zhang Y.J."/>
            <person name="Zhao D.L."/>
            <person name="Chen X.L."/>
            <person name="Zhang X.Y."/>
            <person name="Chen B."/>
            <person name="Zhou B.C."/>
            <person name="Zhang Y.Z."/>
        </authorList>
    </citation>
    <scope>NUCLEOTIDE SEQUENCE [LARGE SCALE GENOMIC DNA]</scope>
    <source>
        <strain evidence="22">LMG 21857</strain>
    </source>
</reference>
<dbReference type="GO" id="GO:0009378">
    <property type="term" value="F:four-way junction helicase activity"/>
    <property type="evidence" value="ECO:0007669"/>
    <property type="project" value="TreeGrafter"/>
</dbReference>
<dbReference type="GO" id="GO:0003677">
    <property type="term" value="F:DNA binding"/>
    <property type="evidence" value="ECO:0007669"/>
    <property type="project" value="UniProtKB-KW"/>
</dbReference>
<dbReference type="NCBIfam" id="TIGR01389">
    <property type="entry name" value="recQ"/>
    <property type="match status" value="1"/>
</dbReference>
<dbReference type="SMART" id="SM00341">
    <property type="entry name" value="HRDC"/>
    <property type="match status" value="1"/>
</dbReference>
<dbReference type="InterPro" id="IPR018982">
    <property type="entry name" value="RQC_domain"/>
</dbReference>
<evidence type="ECO:0000256" key="1">
    <source>
        <dbReference type="ARBA" id="ARBA00001946"/>
    </source>
</evidence>
<dbReference type="InterPro" id="IPR032284">
    <property type="entry name" value="RecQ_Zn-bd"/>
</dbReference>
<dbReference type="GO" id="GO:0005737">
    <property type="term" value="C:cytoplasm"/>
    <property type="evidence" value="ECO:0007669"/>
    <property type="project" value="TreeGrafter"/>
</dbReference>
<evidence type="ECO:0000256" key="6">
    <source>
        <dbReference type="ARBA" id="ARBA00022763"/>
    </source>
</evidence>
<feature type="domain" description="Helicase C-terminal" evidence="20">
    <location>
        <begin position="243"/>
        <end position="388"/>
    </location>
</feature>
<dbReference type="STRING" id="1129793.GPLA_4033"/>
<keyword evidence="9" id="KW-0862">Zinc</keyword>
<keyword evidence="12" id="KW-0233">DNA recombination</keyword>
<dbReference type="CDD" id="cd18794">
    <property type="entry name" value="SF2_C_RecQ"/>
    <property type="match status" value="1"/>
</dbReference>
<comment type="cofactor">
    <cofactor evidence="1">
        <name>Mg(2+)</name>
        <dbReference type="ChEBI" id="CHEBI:18420"/>
    </cofactor>
</comment>
<evidence type="ECO:0000256" key="9">
    <source>
        <dbReference type="ARBA" id="ARBA00022833"/>
    </source>
</evidence>
<dbReference type="InterPro" id="IPR010997">
    <property type="entry name" value="HRDC-like_sf"/>
</dbReference>
<keyword evidence="17" id="KW-1133">Transmembrane helix</keyword>
<dbReference type="Pfam" id="PF00271">
    <property type="entry name" value="Helicase_C"/>
    <property type="match status" value="1"/>
</dbReference>
<keyword evidence="22" id="KW-1185">Reference proteome</keyword>
<dbReference type="PROSITE" id="PS51194">
    <property type="entry name" value="HELICASE_CTER"/>
    <property type="match status" value="1"/>
</dbReference>
<dbReference type="CDD" id="cd17920">
    <property type="entry name" value="DEXHc_RecQ"/>
    <property type="match status" value="1"/>
</dbReference>
<dbReference type="InterPro" id="IPR001650">
    <property type="entry name" value="Helicase_C-like"/>
</dbReference>
<dbReference type="SMART" id="SM00490">
    <property type="entry name" value="HELICc"/>
    <property type="match status" value="1"/>
</dbReference>
<comment type="similarity">
    <text evidence="3">Belongs to the helicase family. RecQ subfamily.</text>
</comment>
<dbReference type="PANTHER" id="PTHR13710">
    <property type="entry name" value="DNA HELICASE RECQ FAMILY MEMBER"/>
    <property type="match status" value="1"/>
</dbReference>
<dbReference type="InterPro" id="IPR036388">
    <property type="entry name" value="WH-like_DNA-bd_sf"/>
</dbReference>
<keyword evidence="5" id="KW-0547">Nucleotide-binding</keyword>
<evidence type="ECO:0000259" key="18">
    <source>
        <dbReference type="PROSITE" id="PS50967"/>
    </source>
</evidence>
<keyword evidence="17" id="KW-0812">Transmembrane</keyword>
<keyword evidence="6" id="KW-0227">DNA damage</keyword>
<evidence type="ECO:0000256" key="7">
    <source>
        <dbReference type="ARBA" id="ARBA00022801"/>
    </source>
</evidence>
<keyword evidence="10" id="KW-0067">ATP-binding</keyword>
<name>K6ZXG4_9ALTE</name>
<feature type="transmembrane region" description="Helical" evidence="17">
    <location>
        <begin position="75"/>
        <end position="98"/>
    </location>
</feature>
<protein>
    <recommendedName>
        <fullName evidence="16">DNA helicase RecQ</fullName>
        <ecNumber evidence="16">5.6.2.4</ecNumber>
    </recommendedName>
</protein>
<dbReference type="GO" id="GO:0006281">
    <property type="term" value="P:DNA repair"/>
    <property type="evidence" value="ECO:0007669"/>
    <property type="project" value="UniProtKB-KW"/>
</dbReference>
<keyword evidence="17" id="KW-0472">Membrane</keyword>
<feature type="domain" description="Helicase ATP-binding" evidence="19">
    <location>
        <begin position="54"/>
        <end position="222"/>
    </location>
</feature>
<dbReference type="InterPro" id="IPR006293">
    <property type="entry name" value="DNA_helicase_ATP-dep_RecQ_bac"/>
</dbReference>
<dbReference type="NCBIfam" id="TIGR00614">
    <property type="entry name" value="recQ_fam"/>
    <property type="match status" value="1"/>
</dbReference>
<evidence type="ECO:0000256" key="17">
    <source>
        <dbReference type="SAM" id="Phobius"/>
    </source>
</evidence>
<dbReference type="Pfam" id="PF00270">
    <property type="entry name" value="DEAD"/>
    <property type="match status" value="1"/>
</dbReference>
<dbReference type="GO" id="GO:0016787">
    <property type="term" value="F:hydrolase activity"/>
    <property type="evidence" value="ECO:0007669"/>
    <property type="project" value="UniProtKB-KW"/>
</dbReference>
<dbReference type="Proteomes" id="UP000006322">
    <property type="component" value="Unassembled WGS sequence"/>
</dbReference>
<evidence type="ECO:0000256" key="4">
    <source>
        <dbReference type="ARBA" id="ARBA00022723"/>
    </source>
</evidence>
<dbReference type="AlphaFoldDB" id="K6ZXG4"/>
<dbReference type="GO" id="GO:0006310">
    <property type="term" value="P:DNA recombination"/>
    <property type="evidence" value="ECO:0007669"/>
    <property type="project" value="UniProtKB-UniRule"/>
</dbReference>
<comment type="cofactor">
    <cofactor evidence="2">
        <name>Zn(2+)</name>
        <dbReference type="ChEBI" id="CHEBI:29105"/>
    </cofactor>
</comment>
<dbReference type="GO" id="GO:0005524">
    <property type="term" value="F:ATP binding"/>
    <property type="evidence" value="ECO:0007669"/>
    <property type="project" value="UniProtKB-KW"/>
</dbReference>
<dbReference type="FunFam" id="1.10.150.80:FF:000002">
    <property type="entry name" value="ATP-dependent DNA helicase RecQ"/>
    <property type="match status" value="1"/>
</dbReference>
<dbReference type="InterPro" id="IPR014001">
    <property type="entry name" value="Helicase_ATP-bd"/>
</dbReference>
<dbReference type="Gene3D" id="1.10.150.80">
    <property type="entry name" value="HRDC domain"/>
    <property type="match status" value="1"/>
</dbReference>
<dbReference type="SUPFAM" id="SSF47819">
    <property type="entry name" value="HRDC-like"/>
    <property type="match status" value="1"/>
</dbReference>
<evidence type="ECO:0000259" key="19">
    <source>
        <dbReference type="PROSITE" id="PS51192"/>
    </source>
</evidence>
<proteinExistence type="inferred from homology"/>
<keyword evidence="13" id="KW-0234">DNA repair</keyword>
<evidence type="ECO:0000256" key="5">
    <source>
        <dbReference type="ARBA" id="ARBA00022741"/>
    </source>
</evidence>
<keyword evidence="11" id="KW-0238">DNA-binding</keyword>
<dbReference type="Gene3D" id="3.40.50.300">
    <property type="entry name" value="P-loop containing nucleotide triphosphate hydrolases"/>
    <property type="match status" value="2"/>
</dbReference>
<dbReference type="EC" id="5.6.2.4" evidence="16"/>
<dbReference type="InterPro" id="IPR011545">
    <property type="entry name" value="DEAD/DEAH_box_helicase_dom"/>
</dbReference>
<evidence type="ECO:0000256" key="3">
    <source>
        <dbReference type="ARBA" id="ARBA00005446"/>
    </source>
</evidence>
<keyword evidence="4" id="KW-0479">Metal-binding</keyword>
<dbReference type="GO" id="GO:0046872">
    <property type="term" value="F:metal ion binding"/>
    <property type="evidence" value="ECO:0007669"/>
    <property type="project" value="UniProtKB-KW"/>
</dbReference>
<gene>
    <name evidence="21" type="primary">recQ</name>
    <name evidence="21" type="ORF">GPLA_4033</name>
</gene>
<feature type="domain" description="HRDC" evidence="18">
    <location>
        <begin position="547"/>
        <end position="623"/>
    </location>
</feature>
<dbReference type="GO" id="GO:0006260">
    <property type="term" value="P:DNA replication"/>
    <property type="evidence" value="ECO:0007669"/>
    <property type="project" value="InterPro"/>
</dbReference>
<evidence type="ECO:0000256" key="16">
    <source>
        <dbReference type="NCBIfam" id="TIGR01389"/>
    </source>
</evidence>
<dbReference type="PANTHER" id="PTHR13710:SF105">
    <property type="entry name" value="ATP-DEPENDENT DNA HELICASE Q1"/>
    <property type="match status" value="1"/>
</dbReference>
<dbReference type="SMART" id="SM00956">
    <property type="entry name" value="RQC"/>
    <property type="match status" value="1"/>
</dbReference>
<evidence type="ECO:0000256" key="2">
    <source>
        <dbReference type="ARBA" id="ARBA00001947"/>
    </source>
</evidence>
<dbReference type="InterPro" id="IPR004589">
    <property type="entry name" value="DNA_helicase_ATP-dep_RecQ"/>
</dbReference>
<dbReference type="Pfam" id="PF00570">
    <property type="entry name" value="HRDC"/>
    <property type="match status" value="1"/>
</dbReference>
<dbReference type="PROSITE" id="PS50967">
    <property type="entry name" value="HRDC"/>
    <property type="match status" value="1"/>
</dbReference>
<dbReference type="Pfam" id="PF09382">
    <property type="entry name" value="RQC"/>
    <property type="match status" value="1"/>
</dbReference>
<evidence type="ECO:0000256" key="8">
    <source>
        <dbReference type="ARBA" id="ARBA00022806"/>
    </source>
</evidence>
<evidence type="ECO:0000256" key="15">
    <source>
        <dbReference type="ARBA" id="ARBA00034617"/>
    </source>
</evidence>
<dbReference type="InterPro" id="IPR044876">
    <property type="entry name" value="HRDC_dom_sf"/>
</dbReference>
<dbReference type="InterPro" id="IPR036390">
    <property type="entry name" value="WH_DNA-bd_sf"/>
</dbReference>
<dbReference type="GO" id="GO:0043590">
    <property type="term" value="C:bacterial nucleoid"/>
    <property type="evidence" value="ECO:0007669"/>
    <property type="project" value="TreeGrafter"/>
</dbReference>
<dbReference type="EMBL" id="BAER01000118">
    <property type="protein sequence ID" value="GAC34912.1"/>
    <property type="molecule type" value="Genomic_DNA"/>
</dbReference>
<evidence type="ECO:0000256" key="14">
    <source>
        <dbReference type="ARBA" id="ARBA00023235"/>
    </source>
</evidence>
<dbReference type="GO" id="GO:0043138">
    <property type="term" value="F:3'-5' DNA helicase activity"/>
    <property type="evidence" value="ECO:0007669"/>
    <property type="project" value="UniProtKB-EC"/>
</dbReference>
<dbReference type="Gene3D" id="1.10.10.10">
    <property type="entry name" value="Winged helix-like DNA-binding domain superfamily/Winged helix DNA-binding domain"/>
    <property type="match status" value="1"/>
</dbReference>
<comment type="caution">
    <text evidence="21">The sequence shown here is derived from an EMBL/GenBank/DDBJ whole genome shotgun (WGS) entry which is preliminary data.</text>
</comment>
<dbReference type="Pfam" id="PF16124">
    <property type="entry name" value="RecQ_Zn_bind"/>
    <property type="match status" value="1"/>
</dbReference>
<organism evidence="21 22">
    <name type="scientific">Paraglaciecola polaris LMG 21857</name>
    <dbReference type="NCBI Taxonomy" id="1129793"/>
    <lineage>
        <taxon>Bacteria</taxon>
        <taxon>Pseudomonadati</taxon>
        <taxon>Pseudomonadota</taxon>
        <taxon>Gammaproteobacteria</taxon>
        <taxon>Alteromonadales</taxon>
        <taxon>Alteromonadaceae</taxon>
        <taxon>Paraglaciecola</taxon>
    </lineage>
</organism>
<evidence type="ECO:0000259" key="20">
    <source>
        <dbReference type="PROSITE" id="PS51194"/>
    </source>
</evidence>
<accession>K6ZXG4</accession>
<dbReference type="SUPFAM" id="SSF46785">
    <property type="entry name" value="Winged helix' DNA-binding domain"/>
    <property type="match status" value="1"/>
</dbReference>
<evidence type="ECO:0000256" key="11">
    <source>
        <dbReference type="ARBA" id="ARBA00023125"/>
    </source>
</evidence>
<evidence type="ECO:0000256" key="12">
    <source>
        <dbReference type="ARBA" id="ARBA00023172"/>
    </source>
</evidence>
<dbReference type="PROSITE" id="PS51192">
    <property type="entry name" value="HELICASE_ATP_BIND_1"/>
    <property type="match status" value="1"/>
</dbReference>
<dbReference type="GO" id="GO:0030894">
    <property type="term" value="C:replisome"/>
    <property type="evidence" value="ECO:0007669"/>
    <property type="project" value="TreeGrafter"/>
</dbReference>
<evidence type="ECO:0000313" key="22">
    <source>
        <dbReference type="Proteomes" id="UP000006322"/>
    </source>
</evidence>
<keyword evidence="14" id="KW-0413">Isomerase</keyword>
<dbReference type="InterPro" id="IPR002121">
    <property type="entry name" value="HRDC_dom"/>
</dbReference>
<sequence length="623" mass="69971">MYAVKTRKMRAEFCFRARFLSQLSPSSPSISDAKDVLKTVFGYDEFRDGQQEVIEQILHGQDVLVLMPTGGGKSLCYQIPALVLGGLTIVVSPLIALMKDQVDALVASGVSAAYINSNLSSEEMLNVYRGMQDGRYKLIYVAPERLMQFDFMQRLHSLNIALFAVDEAHCVSHWGHDFRKEYRQLGQLKQQFPAVPVIGLTATADITTRSDILQQLALQEPFVFKGSFDRPNIRYNQLFKYKATDQVIQYVKQQDGSGIIYCNSRKKVDDLSMALARQGINCAGYHAGLEGPIRDKIQRDFIQDNIDIIVATVAFGMGINKSNVRFVVHFDLPRSVEAYYQETGRAGRDGMPAEALLLFDEKDAARIRQWIGMGDNPARLDIELQKFAAMEAFAEAQTCRRQVLLNYFSEYSAKDCGNCDICLDPPKRFDGKVSAQMVLSCIYRLGQSVASQYVIDVLRGKKLKRIIEQGHDGLSTFAIGKDKSDAHWHNIINQLIHKGFLRIDITQNAVLKLTEAARTVLSGQFELALAVPRLTIDSAKKSKLKEMNYDRKLFAKLKHLRKSIAEREDVPPFVVFSDATLADMADKLPQSRMEFLEVNGVGQTKLDRYGSEFLSAISAYSVG</sequence>